<dbReference type="SUPFAM" id="SSF141523">
    <property type="entry name" value="L,D-transpeptidase catalytic domain-like"/>
    <property type="match status" value="1"/>
</dbReference>
<evidence type="ECO:0000256" key="6">
    <source>
        <dbReference type="ARBA" id="ARBA00023316"/>
    </source>
</evidence>
<dbReference type="Gene3D" id="2.40.440.10">
    <property type="entry name" value="L,D-transpeptidase catalytic domain-like"/>
    <property type="match status" value="1"/>
</dbReference>
<evidence type="ECO:0000259" key="8">
    <source>
        <dbReference type="PROSITE" id="PS52029"/>
    </source>
</evidence>
<dbReference type="PANTHER" id="PTHR30582">
    <property type="entry name" value="L,D-TRANSPEPTIDASE"/>
    <property type="match status" value="1"/>
</dbReference>
<evidence type="ECO:0000313" key="9">
    <source>
        <dbReference type="EMBL" id="HFC03940.1"/>
    </source>
</evidence>
<dbReference type="InterPro" id="IPR050979">
    <property type="entry name" value="LD-transpeptidase"/>
</dbReference>
<feature type="active site" description="Nucleophile" evidence="7">
    <location>
        <position position="26"/>
    </location>
</feature>
<evidence type="ECO:0000256" key="4">
    <source>
        <dbReference type="ARBA" id="ARBA00022960"/>
    </source>
</evidence>
<keyword evidence="6 7" id="KW-0961">Cell wall biogenesis/degradation</keyword>
<dbReference type="GO" id="GO:0005576">
    <property type="term" value="C:extracellular region"/>
    <property type="evidence" value="ECO:0007669"/>
    <property type="project" value="TreeGrafter"/>
</dbReference>
<dbReference type="InterPro" id="IPR005490">
    <property type="entry name" value="LD_TPept_cat_dom"/>
</dbReference>
<keyword evidence="4 7" id="KW-0133">Cell shape</keyword>
<dbReference type="Proteomes" id="UP000885722">
    <property type="component" value="Unassembled WGS sequence"/>
</dbReference>
<dbReference type="CDD" id="cd16913">
    <property type="entry name" value="YkuD_like"/>
    <property type="match status" value="1"/>
</dbReference>
<sequence length="55" mass="6231">VFFKGGYAIHGTNAIRRLGRPASHGCVRVHPRNAKILYQLIRRYGKQNTQIIING</sequence>
<dbReference type="AlphaFoldDB" id="A0A7V2SK61"/>
<evidence type="ECO:0000256" key="7">
    <source>
        <dbReference type="PROSITE-ProRule" id="PRU01373"/>
    </source>
</evidence>
<protein>
    <recommendedName>
        <fullName evidence="8">L,D-TPase catalytic domain-containing protein</fullName>
    </recommendedName>
</protein>
<feature type="active site" description="Proton donor/acceptor" evidence="7">
    <location>
        <position position="10"/>
    </location>
</feature>
<dbReference type="GO" id="GO:0018104">
    <property type="term" value="P:peptidoglycan-protein cross-linking"/>
    <property type="evidence" value="ECO:0007669"/>
    <property type="project" value="TreeGrafter"/>
</dbReference>
<dbReference type="UniPathway" id="UPA00219"/>
<keyword evidence="3" id="KW-0808">Transferase</keyword>
<feature type="domain" description="L,D-TPase catalytic" evidence="8">
    <location>
        <begin position="1"/>
        <end position="54"/>
    </location>
</feature>
<name>A0A7V2SK61_9BACT</name>
<evidence type="ECO:0000256" key="2">
    <source>
        <dbReference type="ARBA" id="ARBA00005992"/>
    </source>
</evidence>
<dbReference type="GO" id="GO:0071555">
    <property type="term" value="P:cell wall organization"/>
    <property type="evidence" value="ECO:0007669"/>
    <property type="project" value="UniProtKB-UniRule"/>
</dbReference>
<dbReference type="PANTHER" id="PTHR30582:SF2">
    <property type="entry name" value="L,D-TRANSPEPTIDASE YCIB-RELATED"/>
    <property type="match status" value="1"/>
</dbReference>
<dbReference type="EMBL" id="DRNO01000243">
    <property type="protein sequence ID" value="HFC03940.1"/>
    <property type="molecule type" value="Genomic_DNA"/>
</dbReference>
<dbReference type="GO" id="GO:0071972">
    <property type="term" value="F:peptidoglycan L,D-transpeptidase activity"/>
    <property type="evidence" value="ECO:0007669"/>
    <property type="project" value="TreeGrafter"/>
</dbReference>
<dbReference type="InterPro" id="IPR038063">
    <property type="entry name" value="Transpep_catalytic_dom"/>
</dbReference>
<keyword evidence="5 7" id="KW-0573">Peptidoglycan synthesis</keyword>
<comment type="similarity">
    <text evidence="2">Belongs to the YkuD family.</text>
</comment>
<organism evidence="9">
    <name type="scientific">Nitratifractor salsuginis</name>
    <dbReference type="NCBI Taxonomy" id="269261"/>
    <lineage>
        <taxon>Bacteria</taxon>
        <taxon>Pseudomonadati</taxon>
        <taxon>Campylobacterota</taxon>
        <taxon>Epsilonproteobacteria</taxon>
        <taxon>Campylobacterales</taxon>
        <taxon>Sulfurovaceae</taxon>
        <taxon>Nitratifractor</taxon>
    </lineage>
</organism>
<accession>A0A7V2SK61</accession>
<evidence type="ECO:0000256" key="5">
    <source>
        <dbReference type="ARBA" id="ARBA00022984"/>
    </source>
</evidence>
<dbReference type="PROSITE" id="PS52029">
    <property type="entry name" value="LD_TPASE"/>
    <property type="match status" value="1"/>
</dbReference>
<reference evidence="9" key="1">
    <citation type="journal article" date="2020" name="mSystems">
        <title>Genome- and Community-Level Interaction Insights into Carbon Utilization and Element Cycling Functions of Hydrothermarchaeota in Hydrothermal Sediment.</title>
        <authorList>
            <person name="Zhou Z."/>
            <person name="Liu Y."/>
            <person name="Xu W."/>
            <person name="Pan J."/>
            <person name="Luo Z.H."/>
            <person name="Li M."/>
        </authorList>
    </citation>
    <scope>NUCLEOTIDE SEQUENCE [LARGE SCALE GENOMIC DNA]</scope>
    <source>
        <strain evidence="9">HyVt-513</strain>
    </source>
</reference>
<dbReference type="GO" id="GO:0016740">
    <property type="term" value="F:transferase activity"/>
    <property type="evidence" value="ECO:0007669"/>
    <property type="project" value="UniProtKB-KW"/>
</dbReference>
<evidence type="ECO:0000256" key="3">
    <source>
        <dbReference type="ARBA" id="ARBA00022679"/>
    </source>
</evidence>
<dbReference type="GO" id="GO:0008360">
    <property type="term" value="P:regulation of cell shape"/>
    <property type="evidence" value="ECO:0007669"/>
    <property type="project" value="UniProtKB-UniRule"/>
</dbReference>
<gene>
    <name evidence="9" type="ORF">ENJ74_03610</name>
</gene>
<proteinExistence type="inferred from homology"/>
<evidence type="ECO:0000256" key="1">
    <source>
        <dbReference type="ARBA" id="ARBA00004752"/>
    </source>
</evidence>
<comment type="caution">
    <text evidence="9">The sequence shown here is derived from an EMBL/GenBank/DDBJ whole genome shotgun (WGS) entry which is preliminary data.</text>
</comment>
<comment type="pathway">
    <text evidence="1 7">Cell wall biogenesis; peptidoglycan biosynthesis.</text>
</comment>
<dbReference type="Pfam" id="PF03734">
    <property type="entry name" value="YkuD"/>
    <property type="match status" value="1"/>
</dbReference>
<feature type="non-terminal residue" evidence="9">
    <location>
        <position position="1"/>
    </location>
</feature>